<dbReference type="PANTHER" id="PTHR17178:SF0">
    <property type="entry name" value="SERGLYCIN"/>
    <property type="match status" value="1"/>
</dbReference>
<feature type="region of interest" description="Disordered" evidence="2">
    <location>
        <begin position="299"/>
        <end position="349"/>
    </location>
</feature>
<keyword evidence="6" id="KW-1185">Reference proteome</keyword>
<gene>
    <name evidence="5" type="ORF">A0O28_0112630</name>
</gene>
<comment type="caution">
    <text evidence="1">Lacks conserved residue(s) required for the propagation of feature annotation.</text>
</comment>
<keyword evidence="3" id="KW-0472">Membrane</keyword>
<dbReference type="Proteomes" id="UP000191004">
    <property type="component" value="Unassembled WGS sequence"/>
</dbReference>
<feature type="compositionally biased region" description="Low complexity" evidence="2">
    <location>
        <begin position="330"/>
        <end position="339"/>
    </location>
</feature>
<comment type="caution">
    <text evidence="5">The sequence shown here is derived from an EMBL/GenBank/DDBJ whole genome shotgun (WGS) entry which is preliminary data.</text>
</comment>
<dbReference type="PROSITE" id="PS00022">
    <property type="entry name" value="EGF_1"/>
    <property type="match status" value="1"/>
</dbReference>
<feature type="transmembrane region" description="Helical" evidence="3">
    <location>
        <begin position="521"/>
        <end position="547"/>
    </location>
</feature>
<dbReference type="CDD" id="cd00054">
    <property type="entry name" value="EGF_CA"/>
    <property type="match status" value="1"/>
</dbReference>
<organism evidence="5 6">
    <name type="scientific">Trichoderma guizhouense</name>
    <dbReference type="NCBI Taxonomy" id="1491466"/>
    <lineage>
        <taxon>Eukaryota</taxon>
        <taxon>Fungi</taxon>
        <taxon>Dikarya</taxon>
        <taxon>Ascomycota</taxon>
        <taxon>Pezizomycotina</taxon>
        <taxon>Sordariomycetes</taxon>
        <taxon>Hypocreomycetidae</taxon>
        <taxon>Hypocreales</taxon>
        <taxon>Hypocreaceae</taxon>
        <taxon>Trichoderma</taxon>
    </lineage>
</organism>
<dbReference type="AlphaFoldDB" id="A0A1T3C4B2"/>
<feature type="compositionally biased region" description="Polar residues" evidence="2">
    <location>
        <begin position="299"/>
        <end position="315"/>
    </location>
</feature>
<evidence type="ECO:0000313" key="6">
    <source>
        <dbReference type="Proteomes" id="UP000191004"/>
    </source>
</evidence>
<dbReference type="PROSITE" id="PS50026">
    <property type="entry name" value="EGF_3"/>
    <property type="match status" value="1"/>
</dbReference>
<evidence type="ECO:0000256" key="1">
    <source>
        <dbReference type="PROSITE-ProRule" id="PRU00076"/>
    </source>
</evidence>
<feature type="compositionally biased region" description="Low complexity" evidence="2">
    <location>
        <begin position="718"/>
        <end position="736"/>
    </location>
</feature>
<dbReference type="PROSITE" id="PS01186">
    <property type="entry name" value="EGF_2"/>
    <property type="match status" value="1"/>
</dbReference>
<accession>A0A1T3C4B2</accession>
<feature type="disulfide bond" evidence="1">
    <location>
        <begin position="588"/>
        <end position="597"/>
    </location>
</feature>
<feature type="region of interest" description="Disordered" evidence="2">
    <location>
        <begin position="678"/>
        <end position="739"/>
    </location>
</feature>
<evidence type="ECO:0000259" key="4">
    <source>
        <dbReference type="PROSITE" id="PS50026"/>
    </source>
</evidence>
<sequence length="836" mass="88443">MPPGQEQHLRPTAWLPVLLHASPGWPVPVPGPGNLDLDAPKLPHRASFSSPTPLCLLNIESPSLVEKRLAGPSEYSPFLSVDTLPRPPSPLQRLRETVTQDNRLADLVILPPHLCCCTAGPCVNSAWAFHLVIKIPLVIPPCAAVINHAHRTTSATVDSILNALRLFIRFNRFNFISTRGPESPLEQVDSPSSETSGPPRRSANLGPPPSSRRGQSSFYSAASFVSPIPEEDSAYKSHNSFASSAVMPDAWRVDSAGASPSMHGAFYEESLTDKTRNSGADDYSDESGLVSGQDEYAMQTLSNPNKSGGNKSASANPFLGGTGLVDESTDSSTNNSFTNRQTPATTPGMASHIAGVALNRGNAMSPTDLRKAAGSPQPTSRLSAIRRPPRLDIDAVREAESRGSLTSLPDLIRRATRLASMIDKGKRPSSRLDELDFFSEKGGDGMKRSYDERYQSGLSDMLAAFPPPVQTPQHTGRGPMGSWPIVPGNNNYVTGREKFSVTPEDPAPAKPKGRRCCGLPLWGFILIILLMLCIIAAAVVVPLEYFVFKNLGNHDKSTGVNLATCAKTLPCLNGGSGVVVNNTCSCICTNGFTGANCGSSGSAGCTTTNLIPTDGSSHINNVTLGLAIPRIIADSTKNFSIPLVGTSILAKFNSANLSCIAQNALVTFDGQSTRTGLANAQVQDTTDDSSKNKKGTGAGSGPSPVLTSRQFEVVEGEAPALARRSSPSASSSSPSPKQTGLFTVTQEVLDFARTAVLYVLQEDSVDAANTAQTQLQQFFTEATQSITQLGSQVTVKEASSISIGGNRTVDLVDTKVNIGQGPVGGKAASKRSLFDF</sequence>
<feature type="domain" description="EGF-like" evidence="4">
    <location>
        <begin position="561"/>
        <end position="598"/>
    </location>
</feature>
<dbReference type="OrthoDB" id="283575at2759"/>
<feature type="region of interest" description="Disordered" evidence="2">
    <location>
        <begin position="364"/>
        <end position="383"/>
    </location>
</feature>
<proteinExistence type="predicted"/>
<feature type="region of interest" description="Disordered" evidence="2">
    <location>
        <begin position="181"/>
        <end position="216"/>
    </location>
</feature>
<reference evidence="5 6" key="1">
    <citation type="submission" date="2016-04" db="EMBL/GenBank/DDBJ databases">
        <title>Multiple horizontal gene transfer events from other fungi enriched the ability of the initially mycotrophic fungus Trichoderma (Ascomycota) to feed on dead plant biomass.</title>
        <authorList>
            <person name="Atanasova L."/>
            <person name="Chenthamara K."/>
            <person name="Zhang J."/>
            <person name="Grujic M."/>
            <person name="Henrissat B."/>
            <person name="Kuo A."/>
            <person name="Aertz A."/>
            <person name="Salamov A."/>
            <person name="Lipzen A."/>
            <person name="Labutti K."/>
            <person name="Barry K."/>
            <person name="Miao Y."/>
            <person name="Rahimi M.J."/>
            <person name="Shen Q."/>
            <person name="Grigoriev I.V."/>
            <person name="Kubicek C.P."/>
            <person name="Druzhinina I.S."/>
        </authorList>
    </citation>
    <scope>NUCLEOTIDE SEQUENCE [LARGE SCALE GENOMIC DNA]</scope>
    <source>
        <strain evidence="5 6">NJAU 4742</strain>
    </source>
</reference>
<keyword evidence="1" id="KW-1015">Disulfide bond</keyword>
<dbReference type="InterPro" id="IPR000742">
    <property type="entry name" value="EGF"/>
</dbReference>
<evidence type="ECO:0000256" key="2">
    <source>
        <dbReference type="SAM" id="MobiDB-lite"/>
    </source>
</evidence>
<evidence type="ECO:0000256" key="3">
    <source>
        <dbReference type="SAM" id="Phobius"/>
    </source>
</evidence>
<name>A0A1T3C4B2_9HYPO</name>
<evidence type="ECO:0000313" key="5">
    <source>
        <dbReference type="EMBL" id="OPB35940.1"/>
    </source>
</evidence>
<dbReference type="PANTHER" id="PTHR17178">
    <property type="entry name" value="SECRETORY GRANULE PROTEOGLYCAN CORE PROTEIN"/>
    <property type="match status" value="1"/>
</dbReference>
<keyword evidence="3" id="KW-1133">Transmembrane helix</keyword>
<keyword evidence="3" id="KW-0812">Transmembrane</keyword>
<dbReference type="EMBL" id="LVVK01000035">
    <property type="protein sequence ID" value="OPB35940.1"/>
    <property type="molecule type" value="Genomic_DNA"/>
</dbReference>
<keyword evidence="1" id="KW-0245">EGF-like domain</keyword>
<protein>
    <recommendedName>
        <fullName evidence="4">EGF-like domain-containing protein</fullName>
    </recommendedName>
</protein>